<proteinExistence type="predicted"/>
<feature type="non-terminal residue" evidence="1">
    <location>
        <position position="221"/>
    </location>
</feature>
<reference evidence="1 2" key="1">
    <citation type="journal article" date="2021" name="Cell">
        <title>Tracing the genetic footprints of vertebrate landing in non-teleost ray-finned fishes.</title>
        <authorList>
            <person name="Bi X."/>
            <person name="Wang K."/>
            <person name="Yang L."/>
            <person name="Pan H."/>
            <person name="Jiang H."/>
            <person name="Wei Q."/>
            <person name="Fang M."/>
            <person name="Yu H."/>
            <person name="Zhu C."/>
            <person name="Cai Y."/>
            <person name="He Y."/>
            <person name="Gan X."/>
            <person name="Zeng H."/>
            <person name="Yu D."/>
            <person name="Zhu Y."/>
            <person name="Jiang H."/>
            <person name="Qiu Q."/>
            <person name="Yang H."/>
            <person name="Zhang Y.E."/>
            <person name="Wang W."/>
            <person name="Zhu M."/>
            <person name="He S."/>
            <person name="Zhang G."/>
        </authorList>
    </citation>
    <scope>NUCLEOTIDE SEQUENCE [LARGE SCALE GENOMIC DNA]</scope>
    <source>
        <strain evidence="1">Bchr_013</strain>
    </source>
</reference>
<dbReference type="GO" id="GO:1990253">
    <property type="term" value="P:cellular response to leucine starvation"/>
    <property type="evidence" value="ECO:0007669"/>
    <property type="project" value="TreeGrafter"/>
</dbReference>
<dbReference type="GO" id="GO:0070728">
    <property type="term" value="F:L-leucine binding"/>
    <property type="evidence" value="ECO:0007669"/>
    <property type="project" value="TreeGrafter"/>
</dbReference>
<comment type="caution">
    <text evidence="1">The sequence shown here is derived from an EMBL/GenBank/DDBJ whole genome shotgun (WGS) entry which is preliminary data.</text>
</comment>
<dbReference type="GO" id="GO:0016239">
    <property type="term" value="P:positive regulation of macroautophagy"/>
    <property type="evidence" value="ECO:0007669"/>
    <property type="project" value="TreeGrafter"/>
</dbReference>
<dbReference type="EMBL" id="JAATIS010004884">
    <property type="protein sequence ID" value="KAG2460459.1"/>
    <property type="molecule type" value="Genomic_DNA"/>
</dbReference>
<dbReference type="GO" id="GO:0005634">
    <property type="term" value="C:nucleus"/>
    <property type="evidence" value="ECO:0007669"/>
    <property type="project" value="InterPro"/>
</dbReference>
<dbReference type="InterPro" id="IPR006730">
    <property type="entry name" value="Sestrin"/>
</dbReference>
<dbReference type="GO" id="GO:1901031">
    <property type="term" value="P:regulation of response to reactive oxygen species"/>
    <property type="evidence" value="ECO:0007669"/>
    <property type="project" value="InterPro"/>
</dbReference>
<accession>A0A8X7X3V7</accession>
<dbReference type="PANTHER" id="PTHR12474">
    <property type="entry name" value="P53 REGULATED PA26 NUCLEAR PROTEIN SESTRIN"/>
    <property type="match status" value="1"/>
</dbReference>
<evidence type="ECO:0000313" key="1">
    <source>
        <dbReference type="EMBL" id="KAG2460459.1"/>
    </source>
</evidence>
<sequence>MRHSTSSRKAVDNSSVTVSGLFKMCAHCERLCKKQLLKAEDHSWSLAELIHAVVLLTHYHSLAFTFGCGINPEIHCEGGHTFRPPSVGNYCVCDLANGNSSLDEMQINQLKKKKSAPTRDVSRHFEDPSYGYKDFSSVGNMFLLSALRYDDYDYGEINQLLDRSFKVYIKTMVCSPEKTTKRMYDSFWRQFEHSEKVSIFLEYCFKKAFKTCGSIRKSEMP</sequence>
<keyword evidence="2" id="KW-1185">Reference proteome</keyword>
<feature type="non-terminal residue" evidence="1">
    <location>
        <position position="1"/>
    </location>
</feature>
<dbReference type="Pfam" id="PF04636">
    <property type="entry name" value="PA26"/>
    <property type="match status" value="2"/>
</dbReference>
<evidence type="ECO:0000313" key="2">
    <source>
        <dbReference type="Proteomes" id="UP000886611"/>
    </source>
</evidence>
<dbReference type="GO" id="GO:0071233">
    <property type="term" value="P:cellular response to L-leucine"/>
    <property type="evidence" value="ECO:0007669"/>
    <property type="project" value="TreeGrafter"/>
</dbReference>
<name>A0A8X7X3V7_POLSE</name>
<dbReference type="Proteomes" id="UP000886611">
    <property type="component" value="Unassembled WGS sequence"/>
</dbReference>
<protein>
    <submittedName>
        <fullName evidence="1">SESN1 protein</fullName>
    </submittedName>
</protein>
<gene>
    <name evidence="1" type="primary">Sesn1_2</name>
    <name evidence="1" type="ORF">GTO96_0018587</name>
</gene>
<dbReference type="GO" id="GO:1904262">
    <property type="term" value="P:negative regulation of TORC1 signaling"/>
    <property type="evidence" value="ECO:0007669"/>
    <property type="project" value="TreeGrafter"/>
</dbReference>
<dbReference type="GO" id="GO:0016684">
    <property type="term" value="F:oxidoreductase activity, acting on peroxide as acceptor"/>
    <property type="evidence" value="ECO:0007669"/>
    <property type="project" value="TreeGrafter"/>
</dbReference>
<dbReference type="AlphaFoldDB" id="A0A8X7X3V7"/>
<organism evidence="1 2">
    <name type="scientific">Polypterus senegalus</name>
    <name type="common">Senegal bichir</name>
    <dbReference type="NCBI Taxonomy" id="55291"/>
    <lineage>
        <taxon>Eukaryota</taxon>
        <taxon>Metazoa</taxon>
        <taxon>Chordata</taxon>
        <taxon>Craniata</taxon>
        <taxon>Vertebrata</taxon>
        <taxon>Euteleostomi</taxon>
        <taxon>Actinopterygii</taxon>
        <taxon>Polypteriformes</taxon>
        <taxon>Polypteridae</taxon>
        <taxon>Polypterus</taxon>
    </lineage>
</organism>
<dbReference type="PANTHER" id="PTHR12474:SF3">
    <property type="entry name" value="SESTRIN-1"/>
    <property type="match status" value="1"/>
</dbReference>